<feature type="compositionally biased region" description="Basic residues" evidence="1">
    <location>
        <begin position="187"/>
        <end position="198"/>
    </location>
</feature>
<dbReference type="PANTHER" id="PTHR34835">
    <property type="entry name" value="OS07G0283600 PROTEIN-RELATED"/>
    <property type="match status" value="1"/>
</dbReference>
<evidence type="ECO:0000313" key="2">
    <source>
        <dbReference type="EMBL" id="RYR74567.1"/>
    </source>
</evidence>
<accession>A0A445EGK9</accession>
<feature type="compositionally biased region" description="Basic residues" evidence="1">
    <location>
        <begin position="145"/>
        <end position="154"/>
    </location>
</feature>
<feature type="region of interest" description="Disordered" evidence="1">
    <location>
        <begin position="140"/>
        <end position="201"/>
    </location>
</feature>
<organism evidence="2 3">
    <name type="scientific">Arachis hypogaea</name>
    <name type="common">Peanut</name>
    <dbReference type="NCBI Taxonomy" id="3818"/>
    <lineage>
        <taxon>Eukaryota</taxon>
        <taxon>Viridiplantae</taxon>
        <taxon>Streptophyta</taxon>
        <taxon>Embryophyta</taxon>
        <taxon>Tracheophyta</taxon>
        <taxon>Spermatophyta</taxon>
        <taxon>Magnoliopsida</taxon>
        <taxon>eudicotyledons</taxon>
        <taxon>Gunneridae</taxon>
        <taxon>Pentapetalae</taxon>
        <taxon>rosids</taxon>
        <taxon>fabids</taxon>
        <taxon>Fabales</taxon>
        <taxon>Fabaceae</taxon>
        <taxon>Papilionoideae</taxon>
        <taxon>50 kb inversion clade</taxon>
        <taxon>dalbergioids sensu lato</taxon>
        <taxon>Dalbergieae</taxon>
        <taxon>Pterocarpus clade</taxon>
        <taxon>Arachis</taxon>
    </lineage>
</organism>
<dbReference type="Proteomes" id="UP000289738">
    <property type="component" value="Chromosome A02"/>
</dbReference>
<name>A0A445EGK9_ARAHY</name>
<feature type="compositionally biased region" description="Basic and acidic residues" evidence="1">
    <location>
        <begin position="155"/>
        <end position="186"/>
    </location>
</feature>
<gene>
    <name evidence="2" type="ORF">Ahy_A02g009288</name>
</gene>
<keyword evidence="3" id="KW-1185">Reference proteome</keyword>
<comment type="caution">
    <text evidence="2">The sequence shown here is derived from an EMBL/GenBank/DDBJ whole genome shotgun (WGS) entry which is preliminary data.</text>
</comment>
<dbReference type="EMBL" id="SDMP01000002">
    <property type="protein sequence ID" value="RYR74567.1"/>
    <property type="molecule type" value="Genomic_DNA"/>
</dbReference>
<protein>
    <submittedName>
        <fullName evidence="2">Uncharacterized protein</fullName>
    </submittedName>
</protein>
<proteinExistence type="predicted"/>
<reference evidence="2 3" key="1">
    <citation type="submission" date="2019-01" db="EMBL/GenBank/DDBJ databases">
        <title>Sequencing of cultivated peanut Arachis hypogaea provides insights into genome evolution and oil improvement.</title>
        <authorList>
            <person name="Chen X."/>
        </authorList>
    </citation>
    <scope>NUCLEOTIDE SEQUENCE [LARGE SCALE GENOMIC DNA]</scope>
    <source>
        <strain evidence="3">cv. Fuhuasheng</strain>
        <tissue evidence="2">Leaves</tissue>
    </source>
</reference>
<dbReference type="PANTHER" id="PTHR34835:SF88">
    <property type="entry name" value="FRIGIDA-LIKE PROTEIN"/>
    <property type="match status" value="1"/>
</dbReference>
<evidence type="ECO:0000313" key="3">
    <source>
        <dbReference type="Proteomes" id="UP000289738"/>
    </source>
</evidence>
<dbReference type="AlphaFoldDB" id="A0A445EGK9"/>
<evidence type="ECO:0000256" key="1">
    <source>
        <dbReference type="SAM" id="MobiDB-lite"/>
    </source>
</evidence>
<sequence>MSFLLPTTVNKVSLVHLPPIIDLGAILEYNWGGHVLNFLIKGIRQHIVKKKYVVNGCLFALMIVYFHESTYKNKLADAIFGPPWVQHWTRKLLVKRIQAEIKQDMSTCQKQLKQRKKVEKKKKKSMIVAESEYDFENDLEDAQKTRKQPRRAAKKKMESEKKKHIYEDSSFEKESESNNSEESEKIRKQRRKIHKSAKKMQEKFTNLPKTGFTLPKLTMILQTQYHLQIWQVNMMMCSKHRQAFRAVCIGFSVFMLKEQDESLNEAAPISTSNMCTSIRNNSLKPHAGLMMVTKATSFLKHDIPASSSSLSFSELS</sequence>